<dbReference type="PANTHER" id="PTHR35332">
    <property type="entry name" value="REGULATION OF ENOLASE PROTEIN 1"/>
    <property type="match status" value="1"/>
</dbReference>
<dbReference type="EMBL" id="LUEZ02000077">
    <property type="protein sequence ID" value="RDB19639.1"/>
    <property type="molecule type" value="Genomic_DNA"/>
</dbReference>
<reference evidence="1" key="1">
    <citation type="submission" date="2018-04" db="EMBL/GenBank/DDBJ databases">
        <title>Whole genome sequencing of Hypsizygus marmoreus.</title>
        <authorList>
            <person name="Choi I.-G."/>
            <person name="Min B."/>
            <person name="Kim J.-G."/>
            <person name="Kim S."/>
            <person name="Oh Y.-L."/>
            <person name="Kong W.-S."/>
            <person name="Park H."/>
            <person name="Jeong J."/>
            <person name="Song E.-S."/>
        </authorList>
    </citation>
    <scope>NUCLEOTIDE SEQUENCE [LARGE SCALE GENOMIC DNA]</scope>
    <source>
        <strain evidence="1">51987-8</strain>
    </source>
</reference>
<comment type="caution">
    <text evidence="1">The sequence shown here is derived from an EMBL/GenBank/DDBJ whole genome shotgun (WGS) entry which is preliminary data.</text>
</comment>
<name>A0A369JBZ0_HYPMA</name>
<dbReference type="SUPFAM" id="SSF49899">
    <property type="entry name" value="Concanavalin A-like lectins/glucanases"/>
    <property type="match status" value="1"/>
</dbReference>
<proteinExistence type="predicted"/>
<dbReference type="AlphaFoldDB" id="A0A369JBZ0"/>
<dbReference type="InParanoid" id="A0A369JBZ0"/>
<organism evidence="1 2">
    <name type="scientific">Hypsizygus marmoreus</name>
    <name type="common">White beech mushroom</name>
    <name type="synonym">Agaricus marmoreus</name>
    <dbReference type="NCBI Taxonomy" id="39966"/>
    <lineage>
        <taxon>Eukaryota</taxon>
        <taxon>Fungi</taxon>
        <taxon>Dikarya</taxon>
        <taxon>Basidiomycota</taxon>
        <taxon>Agaricomycotina</taxon>
        <taxon>Agaricomycetes</taxon>
        <taxon>Agaricomycetidae</taxon>
        <taxon>Agaricales</taxon>
        <taxon>Tricholomatineae</taxon>
        <taxon>Lyophyllaceae</taxon>
        <taxon>Hypsizygus</taxon>
    </lineage>
</organism>
<gene>
    <name evidence="1" type="ORF">Hypma_013345</name>
</gene>
<dbReference type="Gene3D" id="2.60.120.200">
    <property type="match status" value="1"/>
</dbReference>
<dbReference type="STRING" id="39966.A0A369JBZ0"/>
<keyword evidence="2" id="KW-1185">Reference proteome</keyword>
<dbReference type="OrthoDB" id="42525at2759"/>
<protein>
    <submittedName>
        <fullName evidence="1">Uncharacterized protein</fullName>
    </submittedName>
</protein>
<sequence length="209" mass="22581">MSLQPHNTTQATPTSFPFNFSVPPNTDLWLKPAPIGGPPSSPPLISTSQPTFYTPLRLSSFIRAAVTVSFVPEHLYDQAGLALLFPADSSRWIKAGLEYVDEQAKRSVVVTTGGGEGADWSVAPPVEGSRDVDGTARTTVEFEREENGTGTSLFIKIGGEVVREVTWVFAAPGNGEEEIWVGFYGARPAKEEAGQFPVVVEKWDVSVKV</sequence>
<dbReference type="InterPro" id="IPR009784">
    <property type="entry name" value="DUF1349"/>
</dbReference>
<dbReference type="InterPro" id="IPR013320">
    <property type="entry name" value="ConA-like_dom_sf"/>
</dbReference>
<dbReference type="PANTHER" id="PTHR35332:SF2">
    <property type="entry name" value="REGULATION OF ENOLASE PROTEIN 1"/>
    <property type="match status" value="1"/>
</dbReference>
<evidence type="ECO:0000313" key="2">
    <source>
        <dbReference type="Proteomes" id="UP000076154"/>
    </source>
</evidence>
<dbReference type="Pfam" id="PF07081">
    <property type="entry name" value="DUF1349"/>
    <property type="match status" value="1"/>
</dbReference>
<accession>A0A369JBZ0</accession>
<evidence type="ECO:0000313" key="1">
    <source>
        <dbReference type="EMBL" id="RDB19639.1"/>
    </source>
</evidence>
<dbReference type="Proteomes" id="UP000076154">
    <property type="component" value="Unassembled WGS sequence"/>
</dbReference>